<protein>
    <recommendedName>
        <fullName evidence="8">Major facilitator superfamily (MFS) profile domain-containing protein</fullName>
    </recommendedName>
</protein>
<evidence type="ECO:0000256" key="6">
    <source>
        <dbReference type="SAM" id="MobiDB-lite"/>
    </source>
</evidence>
<dbReference type="AlphaFoldDB" id="A0AAN9YM09"/>
<gene>
    <name evidence="9" type="ORF">SLS62_009088</name>
</gene>
<feature type="transmembrane region" description="Helical" evidence="7">
    <location>
        <begin position="232"/>
        <end position="254"/>
    </location>
</feature>
<dbReference type="InterPro" id="IPR036259">
    <property type="entry name" value="MFS_trans_sf"/>
</dbReference>
<dbReference type="Pfam" id="PF07690">
    <property type="entry name" value="MFS_1"/>
    <property type="match status" value="1"/>
</dbReference>
<evidence type="ECO:0000256" key="5">
    <source>
        <dbReference type="ARBA" id="ARBA00023136"/>
    </source>
</evidence>
<evidence type="ECO:0000256" key="2">
    <source>
        <dbReference type="ARBA" id="ARBA00022448"/>
    </source>
</evidence>
<dbReference type="FunFam" id="1.20.1250.20:FF:000013">
    <property type="entry name" value="MFS general substrate transporter"/>
    <property type="match status" value="1"/>
</dbReference>
<evidence type="ECO:0000259" key="8">
    <source>
        <dbReference type="PROSITE" id="PS50850"/>
    </source>
</evidence>
<feature type="domain" description="Major facilitator superfamily (MFS) profile" evidence="8">
    <location>
        <begin position="72"/>
        <end position="486"/>
    </location>
</feature>
<accession>A0AAN9YM09</accession>
<keyword evidence="10" id="KW-1185">Reference proteome</keyword>
<sequence>MDTARPKDTADTKIDSEEREEVEHKIEIPAALVQQDGINEEQIAMFRRFIAADEEWHGHMTKKLIRKVDYHLLPVLILMYLLNFLDRNNLSQARLGGLEEDLGMGGTDFNLATSILFVGYLTMQLPSNLILTRLPPSIYLGSAMTIWGAISAAQAATKSFKGLIACRFLLGVAEAPFFPGAIFLLSSWYRRTELTQRMAWFYSGSSLANAFGGLIGAGVLGGLDGAHGIHGWRWLFIIEGVITVGVALSSIFILPNYPATTKWLTPEERAYAQWRLIEDAGEADSAGAASLKEGVILALKDPRLYLFTLFQHASLLSQTFQYFFPTIVKSLGYGSVETLLITAPVWIGTFFVSVLVTYTSGHYSDRSYHIIALMLVSVVGNVIVVATLNTGARFFAMFLMPMGAVSAYQIILSWVANSFPRPLVKRSACISIANMIGNTANIYGSYMYPSSDDPRYLAGGISTAVVALLVAILAVTIRLVLTIQNRKLEERERLELSGQNASSGTEDHDERAMGFRYIL</sequence>
<organism evidence="9 10">
    <name type="scientific">Diatrype stigma</name>
    <dbReference type="NCBI Taxonomy" id="117547"/>
    <lineage>
        <taxon>Eukaryota</taxon>
        <taxon>Fungi</taxon>
        <taxon>Dikarya</taxon>
        <taxon>Ascomycota</taxon>
        <taxon>Pezizomycotina</taxon>
        <taxon>Sordariomycetes</taxon>
        <taxon>Xylariomycetidae</taxon>
        <taxon>Xylariales</taxon>
        <taxon>Diatrypaceae</taxon>
        <taxon>Diatrype</taxon>
    </lineage>
</organism>
<feature type="transmembrane region" description="Helical" evidence="7">
    <location>
        <begin position="336"/>
        <end position="358"/>
    </location>
</feature>
<dbReference type="GO" id="GO:0016020">
    <property type="term" value="C:membrane"/>
    <property type="evidence" value="ECO:0007669"/>
    <property type="project" value="UniProtKB-SubCell"/>
</dbReference>
<keyword evidence="4 7" id="KW-1133">Transmembrane helix</keyword>
<dbReference type="GO" id="GO:0022857">
    <property type="term" value="F:transmembrane transporter activity"/>
    <property type="evidence" value="ECO:0007669"/>
    <property type="project" value="InterPro"/>
</dbReference>
<dbReference type="Proteomes" id="UP001320420">
    <property type="component" value="Unassembled WGS sequence"/>
</dbReference>
<dbReference type="PANTHER" id="PTHR43791:SF20">
    <property type="entry name" value="TRANSPORTER, PUTATIVE (AFU_ORTHOLOGUE AFUA_3G14670)-RELATED"/>
    <property type="match status" value="1"/>
</dbReference>
<dbReference type="PANTHER" id="PTHR43791">
    <property type="entry name" value="PERMEASE-RELATED"/>
    <property type="match status" value="1"/>
</dbReference>
<feature type="transmembrane region" description="Helical" evidence="7">
    <location>
        <begin position="370"/>
        <end position="388"/>
    </location>
</feature>
<dbReference type="SUPFAM" id="SSF103473">
    <property type="entry name" value="MFS general substrate transporter"/>
    <property type="match status" value="1"/>
</dbReference>
<dbReference type="EMBL" id="JAKJXP020000091">
    <property type="protein sequence ID" value="KAK7747589.1"/>
    <property type="molecule type" value="Genomic_DNA"/>
</dbReference>
<keyword evidence="3 7" id="KW-0812">Transmembrane</keyword>
<name>A0AAN9YM09_9PEZI</name>
<evidence type="ECO:0000313" key="10">
    <source>
        <dbReference type="Proteomes" id="UP001320420"/>
    </source>
</evidence>
<comment type="caution">
    <text evidence="9">The sequence shown here is derived from an EMBL/GenBank/DDBJ whole genome shotgun (WGS) entry which is preliminary data.</text>
</comment>
<feature type="transmembrane region" description="Helical" evidence="7">
    <location>
        <begin position="68"/>
        <end position="85"/>
    </location>
</feature>
<keyword evidence="5 7" id="KW-0472">Membrane</keyword>
<dbReference type="FunFam" id="1.20.1250.20:FF:000057">
    <property type="entry name" value="MFS general substrate transporter"/>
    <property type="match status" value="1"/>
</dbReference>
<feature type="transmembrane region" description="Helical" evidence="7">
    <location>
        <begin position="394"/>
        <end position="416"/>
    </location>
</feature>
<dbReference type="InterPro" id="IPR020846">
    <property type="entry name" value="MFS_dom"/>
</dbReference>
<dbReference type="PROSITE" id="PS50850">
    <property type="entry name" value="MFS"/>
    <property type="match status" value="1"/>
</dbReference>
<dbReference type="InterPro" id="IPR011701">
    <property type="entry name" value="MFS"/>
</dbReference>
<feature type="transmembrane region" description="Helical" evidence="7">
    <location>
        <begin position="111"/>
        <end position="131"/>
    </location>
</feature>
<keyword evidence="2" id="KW-0813">Transport</keyword>
<evidence type="ECO:0000256" key="7">
    <source>
        <dbReference type="SAM" id="Phobius"/>
    </source>
</evidence>
<evidence type="ECO:0000256" key="3">
    <source>
        <dbReference type="ARBA" id="ARBA00022692"/>
    </source>
</evidence>
<proteinExistence type="predicted"/>
<feature type="region of interest" description="Disordered" evidence="6">
    <location>
        <begin position="1"/>
        <end position="20"/>
    </location>
</feature>
<evidence type="ECO:0000256" key="1">
    <source>
        <dbReference type="ARBA" id="ARBA00004141"/>
    </source>
</evidence>
<reference evidence="9 10" key="1">
    <citation type="submission" date="2024-02" db="EMBL/GenBank/DDBJ databases">
        <title>De novo assembly and annotation of 12 fungi associated with fruit tree decline syndrome in Ontario, Canada.</title>
        <authorList>
            <person name="Sulman M."/>
            <person name="Ellouze W."/>
            <person name="Ilyukhin E."/>
        </authorList>
    </citation>
    <scope>NUCLEOTIDE SEQUENCE [LARGE SCALE GENOMIC DNA]</scope>
    <source>
        <strain evidence="9 10">M11/M66-122</strain>
    </source>
</reference>
<feature type="transmembrane region" description="Helical" evidence="7">
    <location>
        <begin position="168"/>
        <end position="188"/>
    </location>
</feature>
<evidence type="ECO:0000313" key="9">
    <source>
        <dbReference type="EMBL" id="KAK7747589.1"/>
    </source>
</evidence>
<comment type="subcellular location">
    <subcellularLocation>
        <location evidence="1">Membrane</location>
        <topology evidence="1">Multi-pass membrane protein</topology>
    </subcellularLocation>
</comment>
<feature type="transmembrane region" description="Helical" evidence="7">
    <location>
        <begin position="460"/>
        <end position="481"/>
    </location>
</feature>
<feature type="transmembrane region" description="Helical" evidence="7">
    <location>
        <begin position="200"/>
        <end position="220"/>
    </location>
</feature>
<feature type="transmembrane region" description="Helical" evidence="7">
    <location>
        <begin position="138"/>
        <end position="156"/>
    </location>
</feature>
<evidence type="ECO:0000256" key="4">
    <source>
        <dbReference type="ARBA" id="ARBA00022989"/>
    </source>
</evidence>
<dbReference type="Gene3D" id="1.20.1250.20">
    <property type="entry name" value="MFS general substrate transporter like domains"/>
    <property type="match status" value="2"/>
</dbReference>